<dbReference type="EMBL" id="FOFB01000017">
    <property type="protein sequence ID" value="SEQ85433.1"/>
    <property type="molecule type" value="Genomic_DNA"/>
</dbReference>
<proteinExistence type="inferred from homology"/>
<dbReference type="Proteomes" id="UP000199021">
    <property type="component" value="Unassembled WGS sequence"/>
</dbReference>
<dbReference type="GO" id="GO:0097163">
    <property type="term" value="F:sulfur carrier activity"/>
    <property type="evidence" value="ECO:0007669"/>
    <property type="project" value="UniProtKB-UniRule"/>
</dbReference>
<dbReference type="InterPro" id="IPR016193">
    <property type="entry name" value="Cytidine_deaminase-like"/>
</dbReference>
<dbReference type="Gene3D" id="3.40.140.10">
    <property type="entry name" value="Cytidine Deaminase, domain 2"/>
    <property type="match status" value="1"/>
</dbReference>
<reference evidence="5" key="1">
    <citation type="submission" date="2016-10" db="EMBL/GenBank/DDBJ databases">
        <authorList>
            <person name="Varghese N."/>
            <person name="Submissions S."/>
        </authorList>
    </citation>
    <scope>NUCLEOTIDE SEQUENCE [LARGE SCALE GENOMIC DNA]</scope>
    <source>
        <strain evidence="5">DSM 24740</strain>
    </source>
</reference>
<evidence type="ECO:0000313" key="5">
    <source>
        <dbReference type="Proteomes" id="UP000199021"/>
    </source>
</evidence>
<feature type="active site" description="Cysteine persulfide intermediate" evidence="3">
    <location>
        <position position="130"/>
    </location>
</feature>
<evidence type="ECO:0000313" key="4">
    <source>
        <dbReference type="EMBL" id="SEQ85433.1"/>
    </source>
</evidence>
<dbReference type="PANTHER" id="PTHR30592:SF1">
    <property type="entry name" value="SULFUR CARRIER PROTEIN FDHD"/>
    <property type="match status" value="1"/>
</dbReference>
<dbReference type="Gene3D" id="3.10.20.10">
    <property type="match status" value="1"/>
</dbReference>
<comment type="caution">
    <text evidence="3">Lacks conserved residue(s) required for the propagation of feature annotation.</text>
</comment>
<dbReference type="NCBIfam" id="TIGR00129">
    <property type="entry name" value="fdhD_narQ"/>
    <property type="match status" value="1"/>
</dbReference>
<comment type="subcellular location">
    <subcellularLocation>
        <location evidence="3">Cytoplasm</location>
    </subcellularLocation>
</comment>
<dbReference type="GO" id="GO:0005737">
    <property type="term" value="C:cytoplasm"/>
    <property type="evidence" value="ECO:0007669"/>
    <property type="project" value="UniProtKB-SubCell"/>
</dbReference>
<dbReference type="PIRSF" id="PIRSF015626">
    <property type="entry name" value="FdhD"/>
    <property type="match status" value="1"/>
</dbReference>
<accession>A0A1H9JF68</accession>
<dbReference type="SUPFAM" id="SSF53927">
    <property type="entry name" value="Cytidine deaminase-like"/>
    <property type="match status" value="1"/>
</dbReference>
<sequence length="289" mass="31410">MWVKRSFNDTMSPISATSLQSVSLFRYRNGELSPSDDVLAVEEPLQIRIREGQKTRSLAITMRTPGEDEALALGFLFSEGIIQSPDQILAAERASTRNTTSRNTLIISLAASCPVDWARLQRHSYTSSSCGVCGKTSIEQLEAALPFGEMPGSWSINSSIIPRLPDTLRRAQRLFEQTGGIHAAGLFTPGGKLLHFAEDVGRHNAMDKVVGNAFRAGELPLRQRILVLSGRASFELLQKAAMAGISFVVSVGAPSSLAVTLAEEQSITLCGFVREGGFNCYSHPERIVK</sequence>
<comment type="function">
    <text evidence="3">Required for formate dehydrogenase (FDH) activity. Acts as a sulfur carrier protein that transfers sulfur from IscS to the molybdenum cofactor prior to its insertion into FDH.</text>
</comment>
<evidence type="ECO:0000256" key="1">
    <source>
        <dbReference type="ARBA" id="ARBA00022490"/>
    </source>
</evidence>
<dbReference type="HAMAP" id="MF_00187">
    <property type="entry name" value="FdhD"/>
    <property type="match status" value="1"/>
</dbReference>
<name>A0A1H9JF68_9BACT</name>
<evidence type="ECO:0000256" key="3">
    <source>
        <dbReference type="HAMAP-Rule" id="MF_00187"/>
    </source>
</evidence>
<dbReference type="GO" id="GO:0016783">
    <property type="term" value="F:sulfurtransferase activity"/>
    <property type="evidence" value="ECO:0007669"/>
    <property type="project" value="InterPro"/>
</dbReference>
<dbReference type="NCBIfam" id="NF001943">
    <property type="entry name" value="PRK00724.1-2"/>
    <property type="match status" value="1"/>
</dbReference>
<keyword evidence="2 3" id="KW-0501">Molybdenum cofactor biosynthesis</keyword>
<dbReference type="GO" id="GO:0006777">
    <property type="term" value="P:Mo-molybdopterin cofactor biosynthetic process"/>
    <property type="evidence" value="ECO:0007669"/>
    <property type="project" value="UniProtKB-UniRule"/>
</dbReference>
<comment type="similarity">
    <text evidence="3">Belongs to the FdhD family.</text>
</comment>
<dbReference type="InParanoid" id="A0A1H9JF68"/>
<dbReference type="Pfam" id="PF02634">
    <property type="entry name" value="FdhD-NarQ"/>
    <property type="match status" value="1"/>
</dbReference>
<keyword evidence="5" id="KW-1185">Reference proteome</keyword>
<organism evidence="4 5">
    <name type="scientific">Neolewinella agarilytica</name>
    <dbReference type="NCBI Taxonomy" id="478744"/>
    <lineage>
        <taxon>Bacteria</taxon>
        <taxon>Pseudomonadati</taxon>
        <taxon>Bacteroidota</taxon>
        <taxon>Saprospiria</taxon>
        <taxon>Saprospirales</taxon>
        <taxon>Lewinellaceae</taxon>
        <taxon>Neolewinella</taxon>
    </lineage>
</organism>
<dbReference type="STRING" id="478744.SAMN05444359_11735"/>
<dbReference type="InterPro" id="IPR003786">
    <property type="entry name" value="FdhD"/>
</dbReference>
<dbReference type="AlphaFoldDB" id="A0A1H9JF68"/>
<dbReference type="PANTHER" id="PTHR30592">
    <property type="entry name" value="FORMATE DEHYDROGENASE"/>
    <property type="match status" value="1"/>
</dbReference>
<protein>
    <recommendedName>
        <fullName evidence="3">Sulfur carrier protein FdhD</fullName>
    </recommendedName>
</protein>
<evidence type="ECO:0000256" key="2">
    <source>
        <dbReference type="ARBA" id="ARBA00023150"/>
    </source>
</evidence>
<gene>
    <name evidence="3" type="primary">fdhD</name>
    <name evidence="4" type="ORF">SAMN05444359_11735</name>
</gene>
<keyword evidence="1 3" id="KW-0963">Cytoplasm</keyword>
<dbReference type="FunCoup" id="A0A1H9JF68">
    <property type="interactions" value="90"/>
</dbReference>